<reference evidence="3" key="1">
    <citation type="journal article" date="2013" name="Nat. Biotechnol.">
        <title>Draft genome sequence of chickpea (Cicer arietinum) provides a resource for trait improvement.</title>
        <authorList>
            <person name="Varshney R.K."/>
            <person name="Song C."/>
            <person name="Saxena R.K."/>
            <person name="Azam S."/>
            <person name="Yu S."/>
            <person name="Sharpe A.G."/>
            <person name="Cannon S."/>
            <person name="Baek J."/>
            <person name="Rosen B.D."/>
            <person name="Tar'an B."/>
            <person name="Millan T."/>
            <person name="Zhang X."/>
            <person name="Ramsay L.D."/>
            <person name="Iwata A."/>
            <person name="Wang Y."/>
            <person name="Nelson W."/>
            <person name="Farmer A.D."/>
            <person name="Gaur P.M."/>
            <person name="Soderlund C."/>
            <person name="Penmetsa R.V."/>
            <person name="Xu C."/>
            <person name="Bharti A.K."/>
            <person name="He W."/>
            <person name="Winter P."/>
            <person name="Zhao S."/>
            <person name="Hane J.K."/>
            <person name="Carrasquilla-Garcia N."/>
            <person name="Condie J.A."/>
            <person name="Upadhyaya H.D."/>
            <person name="Luo M.C."/>
            <person name="Thudi M."/>
            <person name="Gowda C.L."/>
            <person name="Singh N.P."/>
            <person name="Lichtenzveig J."/>
            <person name="Gali K.K."/>
            <person name="Rubio J."/>
            <person name="Nadarajan N."/>
            <person name="Dolezel J."/>
            <person name="Bansal K.C."/>
            <person name="Xu X."/>
            <person name="Edwards D."/>
            <person name="Zhang G."/>
            <person name="Kahl G."/>
            <person name="Gil J."/>
            <person name="Singh K.B."/>
            <person name="Datta S.K."/>
            <person name="Jackson S.A."/>
            <person name="Wang J."/>
            <person name="Cook D.R."/>
        </authorList>
    </citation>
    <scope>NUCLEOTIDE SEQUENCE [LARGE SCALE GENOMIC DNA]</scope>
    <source>
        <strain evidence="3">cv. CDC Frontier</strain>
    </source>
</reference>
<dbReference type="RefSeq" id="XP_004509413.1">
    <property type="nucleotide sequence ID" value="XM_004509356.3"/>
</dbReference>
<organism evidence="3 4">
    <name type="scientific">Cicer arietinum</name>
    <name type="common">Chickpea</name>
    <name type="synonym">Garbanzo</name>
    <dbReference type="NCBI Taxonomy" id="3827"/>
    <lineage>
        <taxon>Eukaryota</taxon>
        <taxon>Viridiplantae</taxon>
        <taxon>Streptophyta</taxon>
        <taxon>Embryophyta</taxon>
        <taxon>Tracheophyta</taxon>
        <taxon>Spermatophyta</taxon>
        <taxon>Magnoliopsida</taxon>
        <taxon>eudicotyledons</taxon>
        <taxon>Gunneridae</taxon>
        <taxon>Pentapetalae</taxon>
        <taxon>rosids</taxon>
        <taxon>fabids</taxon>
        <taxon>Fabales</taxon>
        <taxon>Fabaceae</taxon>
        <taxon>Papilionoideae</taxon>
        <taxon>50 kb inversion clade</taxon>
        <taxon>NPAAA clade</taxon>
        <taxon>Hologalegina</taxon>
        <taxon>IRL clade</taxon>
        <taxon>Cicereae</taxon>
        <taxon>Cicer</taxon>
    </lineage>
</organism>
<comment type="similarity">
    <text evidence="1">Belongs to the IST1 family.</text>
</comment>
<dbReference type="AlphaFoldDB" id="A0A1S2YSY3"/>
<dbReference type="Pfam" id="PF03398">
    <property type="entry name" value="Ist1"/>
    <property type="match status" value="1"/>
</dbReference>
<dbReference type="eggNOG" id="KOG2027">
    <property type="taxonomic scope" value="Eukaryota"/>
</dbReference>
<dbReference type="STRING" id="3827.A0A1S2YSY3"/>
<keyword evidence="3" id="KW-1185">Reference proteome</keyword>
<dbReference type="InterPro" id="IPR005061">
    <property type="entry name" value="Ist1"/>
</dbReference>
<dbReference type="GO" id="GO:0015031">
    <property type="term" value="P:protein transport"/>
    <property type="evidence" value="ECO:0007669"/>
    <property type="project" value="InterPro"/>
</dbReference>
<feature type="region of interest" description="Disordered" evidence="2">
    <location>
        <begin position="356"/>
        <end position="398"/>
    </location>
</feature>
<evidence type="ECO:0000313" key="4">
    <source>
        <dbReference type="RefSeq" id="XP_004509413.1"/>
    </source>
</evidence>
<dbReference type="FunFam" id="1.20.1260.60:FF:000003">
    <property type="entry name" value="IST1-like protein isoform A"/>
    <property type="match status" value="1"/>
</dbReference>
<proteinExistence type="inferred from homology"/>
<evidence type="ECO:0000256" key="1">
    <source>
        <dbReference type="ARBA" id="ARBA00005536"/>
    </source>
</evidence>
<dbReference type="GeneID" id="101509454"/>
<dbReference type="PANTHER" id="PTHR12161:SF55">
    <property type="entry name" value="REGULATOR OF VPS4 ACTIVITY IN THE MVB PATHWAY PROTEIN"/>
    <property type="match status" value="1"/>
</dbReference>
<feature type="region of interest" description="Disordered" evidence="2">
    <location>
        <begin position="312"/>
        <end position="340"/>
    </location>
</feature>
<gene>
    <name evidence="4" type="primary">LOC101509454</name>
</gene>
<dbReference type="Gene3D" id="1.20.1260.60">
    <property type="entry name" value="Vacuolar protein sorting-associated protein Ist1"/>
    <property type="match status" value="1"/>
</dbReference>
<dbReference type="KEGG" id="cam:101509454"/>
<dbReference type="Proteomes" id="UP000087171">
    <property type="component" value="Chromosome Ca7"/>
</dbReference>
<evidence type="ECO:0000313" key="3">
    <source>
        <dbReference type="Proteomes" id="UP000087171"/>
    </source>
</evidence>
<dbReference type="InterPro" id="IPR042277">
    <property type="entry name" value="IST1-like"/>
</dbReference>
<accession>A0A1S2YSY3</accession>
<feature type="compositionally biased region" description="Acidic residues" evidence="2">
    <location>
        <begin position="369"/>
        <end position="379"/>
    </location>
</feature>
<feature type="compositionally biased region" description="Polar residues" evidence="2">
    <location>
        <begin position="231"/>
        <end position="245"/>
    </location>
</feature>
<dbReference type="PaxDb" id="3827-XP_004509413.1"/>
<reference evidence="4" key="2">
    <citation type="submission" date="2025-08" db="UniProtKB">
        <authorList>
            <consortium name="RefSeq"/>
        </authorList>
    </citation>
    <scope>IDENTIFICATION</scope>
    <source>
        <tissue evidence="4">Etiolated seedlings</tissue>
    </source>
</reference>
<evidence type="ECO:0000256" key="2">
    <source>
        <dbReference type="SAM" id="MobiDB-lite"/>
    </source>
</evidence>
<feature type="region of interest" description="Disordered" evidence="2">
    <location>
        <begin position="231"/>
        <end position="252"/>
    </location>
</feature>
<dbReference type="OrthoDB" id="29853at2759"/>
<dbReference type="PANTHER" id="PTHR12161">
    <property type="entry name" value="IST1 FAMILY MEMBER"/>
    <property type="match status" value="1"/>
</dbReference>
<name>A0A1S2YSY3_CICAR</name>
<protein>
    <submittedName>
        <fullName evidence="4">IST1-like protein</fullName>
    </submittedName>
</protein>
<feature type="compositionally biased region" description="Pro residues" evidence="2">
    <location>
        <begin position="382"/>
        <end position="394"/>
    </location>
</feature>
<sequence>MTVAATATARTKRIFKLTLSLLGLGFNSSKCKTAAKMAVARIKLLRNKREVVVRQMRRDIALLLQSGQDATARIRVEHVMREQNVLAANEFIELFSELVVARLSIIAKQRECPADLKEGIASLIFAAPRCSEIPELVALKKIFEKKYGKDFVSAATDLRPSCGVNRQLIDKLSVRTPPGEVKLKVLKEIAKEYQIDWDTAESEKELLKPPEELIEGQRTFVSASTLPVKTSTDASVESNKPSTRFSGGGKSDVMHFEDSKSAAEAAAESARKAITAAEVAAYMAMKDYNNESPQQYYNDKFYTNPAKYTQNMTRKSTTDEKMHRSHSLPRSDHMDNEDTLPTELYGGKDYRRHSYHPASAHSDIKFDESDCDEEIEADEPPVTLPPKRLPPPVPSSVLKQDASIRVHPKLPDYDELTARFDALKFRKSQS</sequence>